<protein>
    <submittedName>
        <fullName evidence="2">Uncharacterized protein</fullName>
    </submittedName>
</protein>
<feature type="region of interest" description="Disordered" evidence="1">
    <location>
        <begin position="55"/>
        <end position="75"/>
    </location>
</feature>
<feature type="compositionally biased region" description="Basic and acidic residues" evidence="1">
    <location>
        <begin position="118"/>
        <end position="127"/>
    </location>
</feature>
<feature type="compositionally biased region" description="Polar residues" evidence="1">
    <location>
        <begin position="1"/>
        <end position="17"/>
    </location>
</feature>
<proteinExistence type="predicted"/>
<feature type="compositionally biased region" description="Basic and acidic residues" evidence="1">
    <location>
        <begin position="187"/>
        <end position="197"/>
    </location>
</feature>
<gene>
    <name evidence="2" type="ORF">BJY01DRAFT_255521</name>
</gene>
<comment type="caution">
    <text evidence="2">The sequence shown here is derived from an EMBL/GenBank/DDBJ whole genome shotgun (WGS) entry which is preliminary data.</text>
</comment>
<evidence type="ECO:0000313" key="2">
    <source>
        <dbReference type="EMBL" id="KAL2827904.1"/>
    </source>
</evidence>
<evidence type="ECO:0000256" key="1">
    <source>
        <dbReference type="SAM" id="MobiDB-lite"/>
    </source>
</evidence>
<feature type="region of interest" description="Disordered" evidence="1">
    <location>
        <begin position="1"/>
        <end position="35"/>
    </location>
</feature>
<name>A0ABR4IJD6_9EURO</name>
<accession>A0ABR4IJD6</accession>
<sequence>MAPSSHYSNPNAGYNSDSDYDSEFNRPSGGGFVEGTVVSQATGYTGSADMRRRAINNAHNQAAGGGEGKFRGSLFEEDKRDRAVLAARNLGVPAPRGNGSAGGPRYSQQQDAYGRNDGYGRHDDDRSMVASRAAMTVQPSGRDDRREAGGDNDSRSVASWVDDQASQHGAMARRSGGAALQYGGRDGGFDDDARTIRPSDSFSQAGSVAPSRAGTQAPSRYGGSYRR</sequence>
<evidence type="ECO:0000313" key="3">
    <source>
        <dbReference type="Proteomes" id="UP001610446"/>
    </source>
</evidence>
<dbReference type="Proteomes" id="UP001610446">
    <property type="component" value="Unassembled WGS sequence"/>
</dbReference>
<dbReference type="EMBL" id="JBFXLU010000380">
    <property type="protein sequence ID" value="KAL2827904.1"/>
    <property type="molecule type" value="Genomic_DNA"/>
</dbReference>
<feature type="region of interest" description="Disordered" evidence="1">
    <location>
        <begin position="89"/>
        <end position="227"/>
    </location>
</feature>
<feature type="compositionally biased region" description="Basic and acidic residues" evidence="1">
    <location>
        <begin position="141"/>
        <end position="154"/>
    </location>
</feature>
<keyword evidence="3" id="KW-1185">Reference proteome</keyword>
<organism evidence="2 3">
    <name type="scientific">Aspergillus pseudoustus</name>
    <dbReference type="NCBI Taxonomy" id="1810923"/>
    <lineage>
        <taxon>Eukaryota</taxon>
        <taxon>Fungi</taxon>
        <taxon>Dikarya</taxon>
        <taxon>Ascomycota</taxon>
        <taxon>Pezizomycotina</taxon>
        <taxon>Eurotiomycetes</taxon>
        <taxon>Eurotiomycetidae</taxon>
        <taxon>Eurotiales</taxon>
        <taxon>Aspergillaceae</taxon>
        <taxon>Aspergillus</taxon>
        <taxon>Aspergillus subgen. Nidulantes</taxon>
    </lineage>
</organism>
<reference evidence="2 3" key="1">
    <citation type="submission" date="2024-07" db="EMBL/GenBank/DDBJ databases">
        <title>Section-level genome sequencing and comparative genomics of Aspergillus sections Usti and Cavernicolus.</title>
        <authorList>
            <consortium name="Lawrence Berkeley National Laboratory"/>
            <person name="Nybo J.L."/>
            <person name="Vesth T.C."/>
            <person name="Theobald S."/>
            <person name="Frisvad J.C."/>
            <person name="Larsen T.O."/>
            <person name="Kjaerboelling I."/>
            <person name="Rothschild-Mancinelli K."/>
            <person name="Lyhne E.K."/>
            <person name="Kogle M.E."/>
            <person name="Barry K."/>
            <person name="Clum A."/>
            <person name="Na H."/>
            <person name="Ledsgaard L."/>
            <person name="Lin J."/>
            <person name="Lipzen A."/>
            <person name="Kuo A."/>
            <person name="Riley R."/>
            <person name="Mondo S."/>
            <person name="Labutti K."/>
            <person name="Haridas S."/>
            <person name="Pangalinan J."/>
            <person name="Salamov A.A."/>
            <person name="Simmons B.A."/>
            <person name="Magnuson J.K."/>
            <person name="Chen J."/>
            <person name="Drula E."/>
            <person name="Henrissat B."/>
            <person name="Wiebenga A."/>
            <person name="Lubbers R.J."/>
            <person name="Gomes A.C."/>
            <person name="Makela M.R."/>
            <person name="Stajich J."/>
            <person name="Grigoriev I.V."/>
            <person name="Mortensen U.H."/>
            <person name="De Vries R.P."/>
            <person name="Baker S.E."/>
            <person name="Andersen M.R."/>
        </authorList>
    </citation>
    <scope>NUCLEOTIDE SEQUENCE [LARGE SCALE GENOMIC DNA]</scope>
    <source>
        <strain evidence="2 3">CBS 123904</strain>
    </source>
</reference>